<dbReference type="InterPro" id="IPR051278">
    <property type="entry name" value="HdrB/HdrD_reductase"/>
</dbReference>
<dbReference type="Proteomes" id="UP000000663">
    <property type="component" value="Chromosome"/>
</dbReference>
<feature type="region of interest" description="Disordered" evidence="7">
    <location>
        <begin position="1"/>
        <end position="80"/>
    </location>
</feature>
<accession>Q0W6T5</accession>
<evidence type="ECO:0000313" key="10">
    <source>
        <dbReference type="Proteomes" id="UP000000663"/>
    </source>
</evidence>
<keyword evidence="5" id="KW-0408">Iron</keyword>
<evidence type="ECO:0000256" key="1">
    <source>
        <dbReference type="ARBA" id="ARBA00001966"/>
    </source>
</evidence>
<evidence type="ECO:0000256" key="3">
    <source>
        <dbReference type="ARBA" id="ARBA00022485"/>
    </source>
</evidence>
<keyword evidence="3" id="KW-0479">Metal-binding</keyword>
<evidence type="ECO:0000259" key="8">
    <source>
        <dbReference type="Pfam" id="PF02754"/>
    </source>
</evidence>
<dbReference type="EMBL" id="AM114193">
    <property type="protein sequence ID" value="CAJ35908.2"/>
    <property type="molecule type" value="Genomic_DNA"/>
</dbReference>
<dbReference type="GO" id="GO:0016491">
    <property type="term" value="F:oxidoreductase activity"/>
    <property type="evidence" value="ECO:0007669"/>
    <property type="project" value="UniProtKB-KW"/>
</dbReference>
<evidence type="ECO:0000256" key="5">
    <source>
        <dbReference type="ARBA" id="ARBA00023004"/>
    </source>
</evidence>
<dbReference type="Gene3D" id="1.20.1050.140">
    <property type="match status" value="1"/>
</dbReference>
<dbReference type="GO" id="GO:0051539">
    <property type="term" value="F:4 iron, 4 sulfur cluster binding"/>
    <property type="evidence" value="ECO:0007669"/>
    <property type="project" value="UniProtKB-KW"/>
</dbReference>
<comment type="cofactor">
    <cofactor evidence="1">
        <name>[4Fe-4S] cluster</name>
        <dbReference type="ChEBI" id="CHEBI:49883"/>
    </cofactor>
</comment>
<feature type="domain" description="Cysteine-rich" evidence="8">
    <location>
        <begin position="232"/>
        <end position="316"/>
    </location>
</feature>
<keyword evidence="6" id="KW-0411">Iron-sulfur</keyword>
<evidence type="ECO:0000256" key="7">
    <source>
        <dbReference type="SAM" id="MobiDB-lite"/>
    </source>
</evidence>
<dbReference type="InterPro" id="IPR004017">
    <property type="entry name" value="Cys_rich_dom"/>
</dbReference>
<feature type="compositionally biased region" description="Gly residues" evidence="7">
    <location>
        <begin position="32"/>
        <end position="43"/>
    </location>
</feature>
<feature type="domain" description="Cysteine-rich" evidence="8">
    <location>
        <begin position="91"/>
        <end position="171"/>
    </location>
</feature>
<dbReference type="Pfam" id="PF02754">
    <property type="entry name" value="CCG"/>
    <property type="match status" value="2"/>
</dbReference>
<evidence type="ECO:0000256" key="4">
    <source>
        <dbReference type="ARBA" id="ARBA00023002"/>
    </source>
</evidence>
<keyword evidence="3" id="KW-0004">4Fe-4S</keyword>
<comment type="pathway">
    <text evidence="2">Cofactor metabolism; coenzyme M-coenzyme B heterodisulfide reduction; coenzyme B and coenzyme M from coenzyme M-coenzyme B heterodisulfide: step 1/1.</text>
</comment>
<gene>
    <name evidence="9" type="ORF">RCIX478</name>
</gene>
<sequence>MAESSENSAAADCQTPAYQALLSRPALPGDGRAQGGQGEGGTGPDTSDRPQVHRGSGGHPEDRQGHGCGQGGRPGSRPHGVQVQMTAKYSHFLGCVMPAKMPWAEAAIMKSLPRMGVDVVYLEKSTCCPRAGVWISVDRRVWLTLASYNLLQAEQQGRDVMVSCNGCYVTLYEANKVLHEEPKALEEVNSYLAAAGKSYHGNLRIRHFLEVLYEDVGVERIRREGKKLNLRVAIHPGCHMRIFPDGRLVRYFTEILEAMGVTIVPYGLEQMCCGLQSNLADKDFATYDRAKKKMDRILQTDVDALVLVCAGCYDQFERVISTLRKKDGYDFNVPVIHLGELIAISFGLKPDDFGMRYMRTAPVDRLVEKLENSQQ</sequence>
<keyword evidence="10" id="KW-1185">Reference proteome</keyword>
<dbReference type="eggNOG" id="arCOG00338">
    <property type="taxonomic scope" value="Archaea"/>
</dbReference>
<keyword evidence="4 9" id="KW-0560">Oxidoreductase</keyword>
<dbReference type="STRING" id="351160.RCIX478"/>
<dbReference type="PANTHER" id="PTHR42947:SF1">
    <property type="entry name" value="COB--COM HETERODISULFIDE REDUCTASE SUBUNIT B 1"/>
    <property type="match status" value="1"/>
</dbReference>
<dbReference type="AlphaFoldDB" id="Q0W6T5"/>
<proteinExistence type="predicted"/>
<protein>
    <submittedName>
        <fullName evidence="9">Fe-S cluster-binding oxidoreductase component (HdrB-like)</fullName>
        <ecNumber evidence="9">1.-.-.-</ecNumber>
    </submittedName>
</protein>
<reference evidence="9 10" key="1">
    <citation type="journal article" date="2006" name="Science">
        <title>Genome of rice cluster I archaea -- the key methane producers in the rice rhizosphere.</title>
        <authorList>
            <person name="Erkel C."/>
            <person name="Kube M."/>
            <person name="Reinhardt R."/>
            <person name="Liesack W."/>
        </authorList>
    </citation>
    <scope>NUCLEOTIDE SEQUENCE [LARGE SCALE GENOMIC DNA]</scope>
    <source>
        <strain evidence="10">DSM 22066 / NBRC 105507 / MRE50</strain>
    </source>
</reference>
<dbReference type="EC" id="1.-.-.-" evidence="9"/>
<evidence type="ECO:0000256" key="6">
    <source>
        <dbReference type="ARBA" id="ARBA00023014"/>
    </source>
</evidence>
<evidence type="ECO:0000313" key="9">
    <source>
        <dbReference type="EMBL" id="CAJ35908.2"/>
    </source>
</evidence>
<evidence type="ECO:0000256" key="2">
    <source>
        <dbReference type="ARBA" id="ARBA00004808"/>
    </source>
</evidence>
<organism evidence="9 10">
    <name type="scientific">Methanocella arvoryzae (strain DSM 22066 / NBRC 105507 / MRE50)</name>
    <dbReference type="NCBI Taxonomy" id="351160"/>
    <lineage>
        <taxon>Archaea</taxon>
        <taxon>Methanobacteriati</taxon>
        <taxon>Methanobacteriota</taxon>
        <taxon>Stenosarchaea group</taxon>
        <taxon>Methanomicrobia</taxon>
        <taxon>Methanocellales</taxon>
        <taxon>Methanocellaceae</taxon>
        <taxon>Methanocella</taxon>
    </lineage>
</organism>
<dbReference type="KEGG" id="rci:RCIX478"/>
<name>Q0W6T5_METAR</name>
<dbReference type="PANTHER" id="PTHR42947">
    <property type="entry name" value="COB--COM HETERODISULFIDE REDUCTASE SUBUNIT B 1"/>
    <property type="match status" value="1"/>
</dbReference>